<protein>
    <submittedName>
        <fullName evidence="1">16194_t:CDS:1</fullName>
    </submittedName>
</protein>
<sequence length="95" mass="10986">MIQNCSDEVANGSSGIFVSWRSRKLSNVEKTHWLIGFYVGLKYRELDLDVGEKYQDHDMIIRLNDINEEVFIEFSEMSNENSEGHDVEACRGRLA</sequence>
<accession>A0ACA9KJZ5</accession>
<proteinExistence type="predicted"/>
<organism evidence="1 2">
    <name type="scientific">Dentiscutata heterogama</name>
    <dbReference type="NCBI Taxonomy" id="1316150"/>
    <lineage>
        <taxon>Eukaryota</taxon>
        <taxon>Fungi</taxon>
        <taxon>Fungi incertae sedis</taxon>
        <taxon>Mucoromycota</taxon>
        <taxon>Glomeromycotina</taxon>
        <taxon>Glomeromycetes</taxon>
        <taxon>Diversisporales</taxon>
        <taxon>Gigasporaceae</taxon>
        <taxon>Dentiscutata</taxon>
    </lineage>
</organism>
<dbReference type="Proteomes" id="UP000789702">
    <property type="component" value="Unassembled WGS sequence"/>
</dbReference>
<comment type="caution">
    <text evidence="1">The sequence shown here is derived from an EMBL/GenBank/DDBJ whole genome shotgun (WGS) entry which is preliminary data.</text>
</comment>
<keyword evidence="2" id="KW-1185">Reference proteome</keyword>
<evidence type="ECO:0000313" key="2">
    <source>
        <dbReference type="Proteomes" id="UP000789702"/>
    </source>
</evidence>
<feature type="non-terminal residue" evidence="1">
    <location>
        <position position="95"/>
    </location>
</feature>
<reference evidence="1" key="1">
    <citation type="submission" date="2021-06" db="EMBL/GenBank/DDBJ databases">
        <authorList>
            <person name="Kallberg Y."/>
            <person name="Tangrot J."/>
            <person name="Rosling A."/>
        </authorList>
    </citation>
    <scope>NUCLEOTIDE SEQUENCE</scope>
    <source>
        <strain evidence="1">IL203A</strain>
    </source>
</reference>
<gene>
    <name evidence="1" type="ORF">DHETER_LOCUS1877</name>
</gene>
<evidence type="ECO:0000313" key="1">
    <source>
        <dbReference type="EMBL" id="CAG8474915.1"/>
    </source>
</evidence>
<name>A0ACA9KJZ5_9GLOM</name>
<dbReference type="EMBL" id="CAJVPU010001221">
    <property type="protein sequence ID" value="CAG8474915.1"/>
    <property type="molecule type" value="Genomic_DNA"/>
</dbReference>